<organism evidence="1 2">
    <name type="scientific">Nonlabens ulvanivorans</name>
    <name type="common">Persicivirga ulvanivorans</name>
    <dbReference type="NCBI Taxonomy" id="906888"/>
    <lineage>
        <taxon>Bacteria</taxon>
        <taxon>Pseudomonadati</taxon>
        <taxon>Bacteroidota</taxon>
        <taxon>Flavobacteriia</taxon>
        <taxon>Flavobacteriales</taxon>
        <taxon>Flavobacteriaceae</taxon>
        <taxon>Nonlabens</taxon>
    </lineage>
</organism>
<dbReference type="AlphaFoldDB" id="A0A090Q6B0"/>
<dbReference type="InterPro" id="IPR011990">
    <property type="entry name" value="TPR-like_helical_dom_sf"/>
</dbReference>
<comment type="caution">
    <text evidence="1">The sequence shown here is derived from an EMBL/GenBank/DDBJ whole genome shotgun (WGS) entry which is preliminary data.</text>
</comment>
<protein>
    <submittedName>
        <fullName evidence="1">TPR domain protein</fullName>
    </submittedName>
</protein>
<dbReference type="Gene3D" id="1.25.40.10">
    <property type="entry name" value="Tetratricopeptide repeat domain"/>
    <property type="match status" value="1"/>
</dbReference>
<accession>A0A090Q6B0</accession>
<sequence>MSIDIKDYNKTLAVTNTAIEKFPAQPLFYLLNGVAHNSLNTPDKAIEIIELGQSYLLDEFKLEQDMYQQLAISYDKKGDTARASKMRAKAQELSKKL</sequence>
<dbReference type="Proteomes" id="UP000029226">
    <property type="component" value="Unassembled WGS sequence"/>
</dbReference>
<evidence type="ECO:0000313" key="1">
    <source>
        <dbReference type="EMBL" id="GAK98500.1"/>
    </source>
</evidence>
<dbReference type="SUPFAM" id="SSF48452">
    <property type="entry name" value="TPR-like"/>
    <property type="match status" value="1"/>
</dbReference>
<dbReference type="EMBL" id="BBMM01000001">
    <property type="protein sequence ID" value="GAK98500.1"/>
    <property type="molecule type" value="Genomic_DNA"/>
</dbReference>
<reference evidence="1 2" key="1">
    <citation type="journal article" date="2014" name="Genome Announc.">
        <title>Draft Genome Sequences of Marine Flavobacterium Nonlabens Strains NR17, NR24, NR27, NR32, NR33, and Ara13.</title>
        <authorList>
            <person name="Nakanishi M."/>
            <person name="Meirelles P."/>
            <person name="Suzuki R."/>
            <person name="Takatani N."/>
            <person name="Mino S."/>
            <person name="Suda W."/>
            <person name="Oshima K."/>
            <person name="Hattori M."/>
            <person name="Ohkuma M."/>
            <person name="Hosokawa M."/>
            <person name="Miyashita K."/>
            <person name="Thompson F.L."/>
            <person name="Niwa A."/>
            <person name="Sawabe T."/>
            <person name="Sawabe T."/>
        </authorList>
    </citation>
    <scope>NUCLEOTIDE SEQUENCE [LARGE SCALE GENOMIC DNA]</scope>
    <source>
        <strain evidence="2">JCM19314</strain>
    </source>
</reference>
<proteinExistence type="predicted"/>
<gene>
    <name evidence="1" type="ORF">JCM19314_2531</name>
</gene>
<name>A0A090Q6B0_NONUL</name>
<evidence type="ECO:0000313" key="2">
    <source>
        <dbReference type="Proteomes" id="UP000029226"/>
    </source>
</evidence>